<dbReference type="GO" id="GO:0030246">
    <property type="term" value="F:carbohydrate binding"/>
    <property type="evidence" value="ECO:0007669"/>
    <property type="project" value="InterPro"/>
</dbReference>
<name>A0AAE2SCQ7_9BACT</name>
<dbReference type="Gene3D" id="3.20.20.80">
    <property type="entry name" value="Glycosidases"/>
    <property type="match status" value="1"/>
</dbReference>
<dbReference type="Pfam" id="PF03422">
    <property type="entry name" value="CBM_6"/>
    <property type="match status" value="1"/>
</dbReference>
<dbReference type="SMART" id="SM00060">
    <property type="entry name" value="FN3"/>
    <property type="match status" value="1"/>
</dbReference>
<feature type="domain" description="Fibronectin type-III" evidence="3">
    <location>
        <begin position="1496"/>
        <end position="1585"/>
    </location>
</feature>
<dbReference type="CDD" id="cd04084">
    <property type="entry name" value="CBM6_xylanase-like"/>
    <property type="match status" value="1"/>
</dbReference>
<dbReference type="InterPro" id="IPR006584">
    <property type="entry name" value="Cellulose-bd_IV"/>
</dbReference>
<dbReference type="SUPFAM" id="SSF49785">
    <property type="entry name" value="Galactose-binding domain-like"/>
    <property type="match status" value="1"/>
</dbReference>
<dbReference type="PROSITE" id="PS50853">
    <property type="entry name" value="FN3"/>
    <property type="match status" value="1"/>
</dbReference>
<dbReference type="InterPro" id="IPR008979">
    <property type="entry name" value="Galactose-bd-like_sf"/>
</dbReference>
<dbReference type="SUPFAM" id="SSF49265">
    <property type="entry name" value="Fibronectin type III"/>
    <property type="match status" value="1"/>
</dbReference>
<dbReference type="CDD" id="cd00063">
    <property type="entry name" value="FN3"/>
    <property type="match status" value="1"/>
</dbReference>
<dbReference type="RefSeq" id="WP_309488716.1">
    <property type="nucleotide sequence ID" value="NZ_JAENIG010000002.1"/>
</dbReference>
<evidence type="ECO:0000259" key="4">
    <source>
        <dbReference type="PROSITE" id="PS51175"/>
    </source>
</evidence>
<proteinExistence type="predicted"/>
<feature type="chain" id="PRO_5041936079" evidence="2">
    <location>
        <begin position="16"/>
        <end position="1667"/>
    </location>
</feature>
<dbReference type="PROSITE" id="PS51175">
    <property type="entry name" value="CBM6"/>
    <property type="match status" value="1"/>
</dbReference>
<reference evidence="5" key="1">
    <citation type="submission" date="2021-01" db="EMBL/GenBank/DDBJ databases">
        <title>Modified the classification status of verrucomicrobia.</title>
        <authorList>
            <person name="Feng X."/>
        </authorList>
    </citation>
    <scope>NUCLEOTIDE SEQUENCE</scope>
    <source>
        <strain evidence="5">5K15</strain>
    </source>
</reference>
<keyword evidence="1 2" id="KW-0732">Signal</keyword>
<dbReference type="EMBL" id="JAENIG010000002">
    <property type="protein sequence ID" value="MBK1854110.1"/>
    <property type="molecule type" value="Genomic_DNA"/>
</dbReference>
<dbReference type="Gene3D" id="2.60.40.10">
    <property type="entry name" value="Immunoglobulins"/>
    <property type="match status" value="1"/>
</dbReference>
<evidence type="ECO:0000256" key="2">
    <source>
        <dbReference type="SAM" id="SignalP"/>
    </source>
</evidence>
<organism evidence="5 6">
    <name type="scientific">Oceaniferula flava</name>
    <dbReference type="NCBI Taxonomy" id="2800421"/>
    <lineage>
        <taxon>Bacteria</taxon>
        <taxon>Pseudomonadati</taxon>
        <taxon>Verrucomicrobiota</taxon>
        <taxon>Verrucomicrobiia</taxon>
        <taxon>Verrucomicrobiales</taxon>
        <taxon>Verrucomicrobiaceae</taxon>
        <taxon>Oceaniferula</taxon>
    </lineage>
</organism>
<sequence length="1667" mass="177917">MTLLVSASLSMASYAATVTLFGDVNSDWDIGLNWDSNLTPAAGDTIYMDLGTVDYSTGTSPNFRSLRLFDDAAMTVSGGEFTVTSSAQWSDCLMNGTFVHTGGNVILNRLEMGSATGYNGIYQLNGGDLDLAREVNGFSLYLGTNRVSDAGGTATFQVVAGSMITRRGVKLGDASVAGIGTFEVIGSQASQIGIGTSSTGNGGWEQHAGSTLKVSIDRLGLTPIFIDDAQGTNSTYATFESGALLDVGYYNSGGPGTWTVMEVENGDITDNGLAFAPGVDTGIWSFNVDNSGPNGLLTVTSTAAAPTAGFINWTGTTSSDWNDGSNWDNNAGPVTAGDHAVINSGTVVYTTASGPNLRALHLLGGTMTISSGLFKSTFGTTSHSLVDSPLYLSGGTVEINEVEVGGRSTGNHGSIHVNGGEFIVARGLGGYSLYLAADHDNNNGGTGLFEISGGSLQTRHGVKLGHATQSGTGTFSVLGAGSSEIGIGARTGDNDGGWTQNSGSVLKVGIDANGLTPIFLHDSAGDTTGTSATFESGALLDVSYYNNGGNAGTWTVMEVENGDIIDNGLAFAAGVDTSIWSFSIDNTGANGTLTVTSTATPANEEVVWVGSESSDWDNGLNWDNATGPYTQRDRAIINSGNVVYNEDNAVNLNALYLNGGTLTISGGLFRAYAQSNWDSRVASSLYHVGGTAQINELEIGSFQGETGFYYLSGGDLEVVRSLGQTAYSIYLGGNHDSSAGGTGTLEISSGSLRTRRGVKLGHESEAGTGTFTVLGSASSEIGIGSHGTGDGSWTQHADSTLKVGIDSQGVTKIFIDDVEGTNGTYATFESGALLDVDYYDTGESGGTWIVMEVENGDITDNGLAFAPGVDTSIWSFSVDNSGSNGVLRVTANGTPSGLILTVGNTRKQQMRYGIDYERLWFWQGSSSVRDKFAAWSVDDCDVDYVRVAINSKYELTEGVLQEDAYWDNDDNEGGSTNNDRIIPMMQDMQAANPDIKFFASPRPLDEAVNNVAWQPYPQWITGSSGSNSNYSFDEVKCSEYLLRYLILMKHHGFKISYMDLTNEWNYLNAQDVRDIKALFDDYLDGTKPVIHPDYPTVTLTADDIPQFVGPSAWSYSQGRSWMSGVQYGSYREALSIASCHNTDKGGSAQSFADRVHEMYDGKSEPVPEIWNTEVHGWKSTSDADEVLTFAYMMECINAGFSGLNGWLAIGFSNQGHCYIVNNKRSVKYYMFKKLTNTSNRGFALDVNEPGVFKDYWDSDPDQADADSAVSALIRGNLMTVWVLNHSDTDHPVTIVPSGRTISDEPIKFTRWSQFDGLPVEGETGTIATHTDSYAYVTIQDNSAYCYEILLEPESVPYAHIEAENFDGSNPAAHSTESCTDVGGGLNLSNINEGNWTRYDDIDLSHATDIRLRISRPEGRPDGVIEIRTGSPTGLRIGKTAVPETGDWQNWSTIETPLEPTSGTHDLYLVYVEAKSNESGTGAMFNLNWFELIQTQTPTSIAETPISGTEITLTWNAVPGAIGYTVKRSTTQGGSYSIIDDTITGTTYTDTGLNPGSTYYYVIVARYADGEESDASGEVVAVPSDPLVIEDLDFQLPSMNLAGDNVGIQLLNSKPGHLYQGQEKKDLTMGNWVDIGDPILGNGGVITFNFPVDPSDTKCFYRISVSRQ</sequence>
<evidence type="ECO:0000313" key="5">
    <source>
        <dbReference type="EMBL" id="MBK1854110.1"/>
    </source>
</evidence>
<gene>
    <name evidence="5" type="ORF">JIN83_04030</name>
</gene>
<dbReference type="InterPro" id="IPR036116">
    <property type="entry name" value="FN3_sf"/>
</dbReference>
<dbReference type="SUPFAM" id="SSF51445">
    <property type="entry name" value="(Trans)glycosidases"/>
    <property type="match status" value="1"/>
</dbReference>
<feature type="domain" description="CBM6" evidence="4">
    <location>
        <begin position="1358"/>
        <end position="1492"/>
    </location>
</feature>
<feature type="signal peptide" evidence="2">
    <location>
        <begin position="1"/>
        <end position="15"/>
    </location>
</feature>
<dbReference type="InterPro" id="IPR017853">
    <property type="entry name" value="GH"/>
</dbReference>
<dbReference type="InterPro" id="IPR013783">
    <property type="entry name" value="Ig-like_fold"/>
</dbReference>
<comment type="caution">
    <text evidence="5">The sequence shown here is derived from an EMBL/GenBank/DDBJ whole genome shotgun (WGS) entry which is preliminary data.</text>
</comment>
<dbReference type="SMART" id="SM00606">
    <property type="entry name" value="CBD_IV"/>
    <property type="match status" value="1"/>
</dbReference>
<dbReference type="InterPro" id="IPR003961">
    <property type="entry name" value="FN3_dom"/>
</dbReference>
<evidence type="ECO:0000256" key="1">
    <source>
        <dbReference type="ARBA" id="ARBA00022729"/>
    </source>
</evidence>
<accession>A0AAE2SCQ7</accession>
<dbReference type="InterPro" id="IPR005084">
    <property type="entry name" value="CBM6"/>
</dbReference>
<protein>
    <submittedName>
        <fullName evidence="5">Carbohydrate-binding protein</fullName>
    </submittedName>
</protein>
<evidence type="ECO:0000313" key="6">
    <source>
        <dbReference type="Proteomes" id="UP000634206"/>
    </source>
</evidence>
<dbReference type="Pfam" id="PF00041">
    <property type="entry name" value="fn3"/>
    <property type="match status" value="1"/>
</dbReference>
<dbReference type="Proteomes" id="UP000634206">
    <property type="component" value="Unassembled WGS sequence"/>
</dbReference>
<keyword evidence="6" id="KW-1185">Reference proteome</keyword>
<dbReference type="Gene3D" id="2.60.120.260">
    <property type="entry name" value="Galactose-binding domain-like"/>
    <property type="match status" value="1"/>
</dbReference>
<evidence type="ECO:0000259" key="3">
    <source>
        <dbReference type="PROSITE" id="PS50853"/>
    </source>
</evidence>